<dbReference type="EMBL" id="WTUZ01000022">
    <property type="protein sequence ID" value="MZQ85281.1"/>
    <property type="molecule type" value="Genomic_DNA"/>
</dbReference>
<organism evidence="6 7">
    <name type="scientific">Paenibacillus silvestris</name>
    <dbReference type="NCBI Taxonomy" id="2606219"/>
    <lineage>
        <taxon>Bacteria</taxon>
        <taxon>Bacillati</taxon>
        <taxon>Bacillota</taxon>
        <taxon>Bacilli</taxon>
        <taxon>Bacillales</taxon>
        <taxon>Paenibacillaceae</taxon>
        <taxon>Paenibacillus</taxon>
    </lineage>
</organism>
<dbReference type="RefSeq" id="WP_161409405.1">
    <property type="nucleotide sequence ID" value="NZ_WTUZ01000022.1"/>
</dbReference>
<proteinExistence type="predicted"/>
<feature type="DNA-binding region" description="H-T-H motif" evidence="4">
    <location>
        <begin position="29"/>
        <end position="48"/>
    </location>
</feature>
<dbReference type="PANTHER" id="PTHR47506">
    <property type="entry name" value="TRANSCRIPTIONAL REGULATORY PROTEIN"/>
    <property type="match status" value="1"/>
</dbReference>
<dbReference type="AlphaFoldDB" id="A0A6L8V6P6"/>
<dbReference type="SUPFAM" id="SSF46689">
    <property type="entry name" value="Homeodomain-like"/>
    <property type="match status" value="1"/>
</dbReference>
<feature type="domain" description="HTH tetR-type" evidence="5">
    <location>
        <begin position="6"/>
        <end position="66"/>
    </location>
</feature>
<comment type="caution">
    <text evidence="6">The sequence shown here is derived from an EMBL/GenBank/DDBJ whole genome shotgun (WGS) entry which is preliminary data.</text>
</comment>
<evidence type="ECO:0000256" key="2">
    <source>
        <dbReference type="ARBA" id="ARBA00023125"/>
    </source>
</evidence>
<evidence type="ECO:0000256" key="3">
    <source>
        <dbReference type="ARBA" id="ARBA00023163"/>
    </source>
</evidence>
<accession>A0A6L8V6P6</accession>
<sequence length="194" mass="21902">MSRPREFDYEQVLHAATDVFREHGYHASSYELLMKGTSLKKQSLYGAFGDKKSLFEKSISFYCSNFLTRFEKMMSLNSSGLDALRCMQKNLLKTDPEELDVGCLIVNSTLEVTSPEFSFVKENFDNMFHGIKVILNQVILAGQEEGTITKKIPSEQLAFNMANSIIGIRVMIRANMPKDQIQAVLDAAIETIVI</sequence>
<keyword evidence="3" id="KW-0804">Transcription</keyword>
<dbReference type="PRINTS" id="PR00455">
    <property type="entry name" value="HTHTETR"/>
</dbReference>
<dbReference type="SUPFAM" id="SSF48498">
    <property type="entry name" value="Tetracyclin repressor-like, C-terminal domain"/>
    <property type="match status" value="1"/>
</dbReference>
<protein>
    <submittedName>
        <fullName evidence="6">TetR family transcriptional regulator</fullName>
    </submittedName>
</protein>
<gene>
    <name evidence="6" type="ORF">GQF01_24495</name>
</gene>
<keyword evidence="2 4" id="KW-0238">DNA-binding</keyword>
<dbReference type="InterPro" id="IPR036271">
    <property type="entry name" value="Tet_transcr_reg_TetR-rel_C_sf"/>
</dbReference>
<evidence type="ECO:0000256" key="1">
    <source>
        <dbReference type="ARBA" id="ARBA00023015"/>
    </source>
</evidence>
<evidence type="ECO:0000313" key="6">
    <source>
        <dbReference type="EMBL" id="MZQ85281.1"/>
    </source>
</evidence>
<dbReference type="GO" id="GO:0003677">
    <property type="term" value="F:DNA binding"/>
    <property type="evidence" value="ECO:0007669"/>
    <property type="project" value="UniProtKB-UniRule"/>
</dbReference>
<dbReference type="Gene3D" id="1.10.10.60">
    <property type="entry name" value="Homeodomain-like"/>
    <property type="match status" value="1"/>
</dbReference>
<dbReference type="PANTHER" id="PTHR47506:SF1">
    <property type="entry name" value="HTH-TYPE TRANSCRIPTIONAL REGULATOR YJDC"/>
    <property type="match status" value="1"/>
</dbReference>
<evidence type="ECO:0000256" key="4">
    <source>
        <dbReference type="PROSITE-ProRule" id="PRU00335"/>
    </source>
</evidence>
<dbReference type="Proteomes" id="UP000481087">
    <property type="component" value="Unassembled WGS sequence"/>
</dbReference>
<dbReference type="InterPro" id="IPR001647">
    <property type="entry name" value="HTH_TetR"/>
</dbReference>
<dbReference type="PROSITE" id="PS50977">
    <property type="entry name" value="HTH_TETR_2"/>
    <property type="match status" value="1"/>
</dbReference>
<reference evidence="6 7" key="1">
    <citation type="submission" date="2019-12" db="EMBL/GenBank/DDBJ databases">
        <title>Paenibacillus sp. nov. sp. isolated from soil.</title>
        <authorList>
            <person name="Kim J."/>
            <person name="Jeong S.E."/>
            <person name="Jung H.S."/>
            <person name="Jeon C.O."/>
        </authorList>
    </citation>
    <scope>NUCLEOTIDE SEQUENCE [LARGE SCALE GENOMIC DNA]</scope>
    <source>
        <strain evidence="6 7">5J-6</strain>
    </source>
</reference>
<evidence type="ECO:0000259" key="5">
    <source>
        <dbReference type="PROSITE" id="PS50977"/>
    </source>
</evidence>
<dbReference type="Pfam" id="PF00440">
    <property type="entry name" value="TetR_N"/>
    <property type="match status" value="1"/>
</dbReference>
<evidence type="ECO:0000313" key="7">
    <source>
        <dbReference type="Proteomes" id="UP000481087"/>
    </source>
</evidence>
<keyword evidence="7" id="KW-1185">Reference proteome</keyword>
<name>A0A6L8V6P6_9BACL</name>
<keyword evidence="1" id="KW-0805">Transcription regulation</keyword>
<dbReference type="InterPro" id="IPR009057">
    <property type="entry name" value="Homeodomain-like_sf"/>
</dbReference>
<dbReference type="Gene3D" id="1.10.357.10">
    <property type="entry name" value="Tetracycline Repressor, domain 2"/>
    <property type="match status" value="1"/>
</dbReference>